<keyword evidence="1" id="KW-0472">Membrane</keyword>
<keyword evidence="1" id="KW-0812">Transmembrane</keyword>
<proteinExistence type="predicted"/>
<evidence type="ECO:0000313" key="3">
    <source>
        <dbReference type="Proteomes" id="UP000663981"/>
    </source>
</evidence>
<keyword evidence="1" id="KW-1133">Transmembrane helix</keyword>
<dbReference type="Proteomes" id="UP000663981">
    <property type="component" value="Unassembled WGS sequence"/>
</dbReference>
<feature type="transmembrane region" description="Helical" evidence="1">
    <location>
        <begin position="45"/>
        <end position="66"/>
    </location>
</feature>
<name>A0ABS3N122_9BACI</name>
<keyword evidence="3" id="KW-1185">Reference proteome</keyword>
<dbReference type="RefSeq" id="WP_207977112.1">
    <property type="nucleotide sequence ID" value="NZ_JAGDEL010000005.1"/>
</dbReference>
<organism evidence="2 3">
    <name type="scientific">Metabacillus bambusae</name>
    <dbReference type="NCBI Taxonomy" id="2795218"/>
    <lineage>
        <taxon>Bacteria</taxon>
        <taxon>Bacillati</taxon>
        <taxon>Bacillota</taxon>
        <taxon>Bacilli</taxon>
        <taxon>Bacillales</taxon>
        <taxon>Bacillaceae</taxon>
        <taxon>Metabacillus</taxon>
    </lineage>
</organism>
<evidence type="ECO:0000256" key="1">
    <source>
        <dbReference type="SAM" id="Phobius"/>
    </source>
</evidence>
<accession>A0ABS3N122</accession>
<evidence type="ECO:0000313" key="2">
    <source>
        <dbReference type="EMBL" id="MBO1511781.1"/>
    </source>
</evidence>
<dbReference type="EMBL" id="JAGDEL010000005">
    <property type="protein sequence ID" value="MBO1511781.1"/>
    <property type="molecule type" value="Genomic_DNA"/>
</dbReference>
<sequence length="187" mass="21460">MVGEELLQHLQHLEEQLTKLIKGYHDYESRNNPKNQKAIPLSLHILYVAAISFIIITATFAIGSFIVETRKFITYIATAQVILSIGFYMFFVKKMTKEQKPQPKTSSTNSIYELDQQRFAILQELAASPIPHTYITPTTITKMNQLVRSGMCKTIDECIAHSNQGKGKLKHEEELRLIQKLQMISYQ</sequence>
<reference evidence="2 3" key="1">
    <citation type="submission" date="2021-03" db="EMBL/GenBank/DDBJ databases">
        <title>Whole genome sequence of Metabacillus bambusae BG109.</title>
        <authorList>
            <person name="Jeong J.W."/>
        </authorList>
    </citation>
    <scope>NUCLEOTIDE SEQUENCE [LARGE SCALE GENOMIC DNA]</scope>
    <source>
        <strain evidence="2 3">BG109</strain>
    </source>
</reference>
<feature type="transmembrane region" description="Helical" evidence="1">
    <location>
        <begin position="72"/>
        <end position="92"/>
    </location>
</feature>
<comment type="caution">
    <text evidence="2">The sequence shown here is derived from an EMBL/GenBank/DDBJ whole genome shotgun (WGS) entry which is preliminary data.</text>
</comment>
<gene>
    <name evidence="2" type="ORF">I7822_08875</name>
</gene>
<protein>
    <submittedName>
        <fullName evidence="2">Uncharacterized protein</fullName>
    </submittedName>
</protein>